<evidence type="ECO:0000256" key="1">
    <source>
        <dbReference type="ARBA" id="ARBA00022741"/>
    </source>
</evidence>
<dbReference type="InterPro" id="IPR018181">
    <property type="entry name" value="Heat_shock_70_CS"/>
</dbReference>
<keyword evidence="1 3" id="KW-0547">Nucleotide-binding</keyword>
<dbReference type="Gene3D" id="3.30.420.40">
    <property type="match status" value="2"/>
</dbReference>
<evidence type="ECO:0000256" key="2">
    <source>
        <dbReference type="ARBA" id="ARBA00022840"/>
    </source>
</evidence>
<organism evidence="5 6">
    <name type="scientific">Tritrichomonas musculus</name>
    <dbReference type="NCBI Taxonomy" id="1915356"/>
    <lineage>
        <taxon>Eukaryota</taxon>
        <taxon>Metamonada</taxon>
        <taxon>Parabasalia</taxon>
        <taxon>Tritrichomonadida</taxon>
        <taxon>Tritrichomonadidae</taxon>
        <taxon>Tritrichomonas</taxon>
    </lineage>
</organism>
<dbReference type="SUPFAM" id="SSF100920">
    <property type="entry name" value="Heat shock protein 70kD (HSP70), peptide-binding domain"/>
    <property type="match status" value="1"/>
</dbReference>
<reference evidence="5 6" key="1">
    <citation type="submission" date="2024-04" db="EMBL/GenBank/DDBJ databases">
        <title>Tritrichomonas musculus Genome.</title>
        <authorList>
            <person name="Alves-Ferreira E."/>
            <person name="Grigg M."/>
            <person name="Lorenzi H."/>
            <person name="Galac M."/>
        </authorList>
    </citation>
    <scope>NUCLEOTIDE SEQUENCE [LARGE SCALE GENOMIC DNA]</scope>
    <source>
        <strain evidence="5 6">EAF2021</strain>
    </source>
</reference>
<comment type="similarity">
    <text evidence="3">Belongs to the heat shock protein 70 family.</text>
</comment>
<dbReference type="Proteomes" id="UP001470230">
    <property type="component" value="Unassembled WGS sequence"/>
</dbReference>
<keyword evidence="2 3" id="KW-0067">ATP-binding</keyword>
<evidence type="ECO:0000256" key="3">
    <source>
        <dbReference type="RuleBase" id="RU003322"/>
    </source>
</evidence>
<keyword evidence="4" id="KW-0732">Signal</keyword>
<evidence type="ECO:0000313" key="5">
    <source>
        <dbReference type="EMBL" id="KAK8847312.1"/>
    </source>
</evidence>
<gene>
    <name evidence="5" type="ORF">M9Y10_019899</name>
</gene>
<evidence type="ECO:0008006" key="7">
    <source>
        <dbReference type="Google" id="ProtNLM"/>
    </source>
</evidence>
<accession>A0ABR2HHL1</accession>
<feature type="chain" id="PRO_5045319208" description="Heat shock protein 70" evidence="4">
    <location>
        <begin position="19"/>
        <end position="600"/>
    </location>
</feature>
<dbReference type="EMBL" id="JAPFFF010000028">
    <property type="protein sequence ID" value="KAK8847312.1"/>
    <property type="molecule type" value="Genomic_DNA"/>
</dbReference>
<evidence type="ECO:0000313" key="6">
    <source>
        <dbReference type="Proteomes" id="UP001470230"/>
    </source>
</evidence>
<dbReference type="Gene3D" id="2.60.34.10">
    <property type="entry name" value="Substrate Binding Domain Of DNAk, Chain A, domain 1"/>
    <property type="match status" value="1"/>
</dbReference>
<dbReference type="Gene3D" id="3.90.640.10">
    <property type="entry name" value="Actin, Chain A, domain 4"/>
    <property type="match status" value="1"/>
</dbReference>
<dbReference type="PANTHER" id="PTHR19375">
    <property type="entry name" value="HEAT SHOCK PROTEIN 70KDA"/>
    <property type="match status" value="1"/>
</dbReference>
<dbReference type="InterPro" id="IPR013126">
    <property type="entry name" value="Hsp_70_fam"/>
</dbReference>
<dbReference type="PRINTS" id="PR00301">
    <property type="entry name" value="HEATSHOCK70"/>
</dbReference>
<dbReference type="InterPro" id="IPR029047">
    <property type="entry name" value="HSP70_peptide-bd_sf"/>
</dbReference>
<evidence type="ECO:0000256" key="4">
    <source>
        <dbReference type="SAM" id="SignalP"/>
    </source>
</evidence>
<comment type="caution">
    <text evidence="5">The sequence shown here is derived from an EMBL/GenBank/DDBJ whole genome shotgun (WGS) entry which is preliminary data.</text>
</comment>
<sequence>MILALFAILYCYYDEIIGIDFGSTTSCVSYFDNDKVKIIQNERGNSNTPSVASLVGNDMIKGEDAKRQMIPNPKNTFYAIKKLIGFENMTNFTNFKFDVIKNNNQLIIYKHGGKEKFSLGFIASEILKSLKDLASKNLGKEIKRAVITVPAYFNEKQIEIIMKASEMAGFIQKKIIKEPIASVIAYGLNKKGCKPQKIIVYHLGGYTHDVTLLSIEDSYIKVLDSQVTDDICGYNFDNRIVDYLLKSFKERSGINASEDLNAIAKLWFKVEKAKKAFFYLPKVRIMIGNFFNGYPLSEKITLEKFEEINEDLFQNSLNLLKIVLKKANVTKDEIDGIILSGGSTKLPQIQKIISNFFSGKKIYSDINPEEVVAYGAALEAGALSGNDKSRDIIKMNPYSFYIKTDDGKNLLMIHDNTNVPIKETRRFNFSTNNQDYFHFEIYVGINDETSDFVYLNEINITNKKPNGYNTFIDVTYEFYDNFTLKVTAKNNNSKKTINIDVEFERNDFANDYYKKLVSKKIQEIKTLYTINLNELKELKKKNLDQIKWFTVLPSRVERFGIDDNYLHQILVECFRDIFPEIFKICSHHQWMDEEQWHSYY</sequence>
<dbReference type="PROSITE" id="PS01036">
    <property type="entry name" value="HSP70_3"/>
    <property type="match status" value="1"/>
</dbReference>
<keyword evidence="6" id="KW-1185">Reference proteome</keyword>
<dbReference type="Gene3D" id="3.30.30.30">
    <property type="match status" value="1"/>
</dbReference>
<feature type="signal peptide" evidence="4">
    <location>
        <begin position="1"/>
        <end position="18"/>
    </location>
</feature>
<name>A0ABR2HHL1_9EUKA</name>
<dbReference type="Pfam" id="PF00012">
    <property type="entry name" value="HSP70"/>
    <property type="match status" value="1"/>
</dbReference>
<dbReference type="SUPFAM" id="SSF53067">
    <property type="entry name" value="Actin-like ATPase domain"/>
    <property type="match status" value="2"/>
</dbReference>
<proteinExistence type="inferred from homology"/>
<protein>
    <recommendedName>
        <fullName evidence="7">Heat shock protein 70</fullName>
    </recommendedName>
</protein>
<dbReference type="InterPro" id="IPR043129">
    <property type="entry name" value="ATPase_NBD"/>
</dbReference>